<evidence type="ECO:0000313" key="2">
    <source>
        <dbReference type="EMBL" id="QHU02507.1"/>
    </source>
</evidence>
<feature type="coiled-coil region" evidence="1">
    <location>
        <begin position="17"/>
        <end position="44"/>
    </location>
</feature>
<dbReference type="Gene3D" id="1.20.58.90">
    <property type="match status" value="1"/>
</dbReference>
<keyword evidence="1" id="KW-0175">Coiled coil</keyword>
<protein>
    <recommendedName>
        <fullName evidence="3">t-SNARE coiled-coil homology domain-containing protein</fullName>
    </recommendedName>
</protein>
<organism evidence="2">
    <name type="scientific">viral metagenome</name>
    <dbReference type="NCBI Taxonomy" id="1070528"/>
    <lineage>
        <taxon>unclassified sequences</taxon>
        <taxon>metagenomes</taxon>
        <taxon>organismal metagenomes</taxon>
    </lineage>
</organism>
<accession>A0A6C0JDA3</accession>
<dbReference type="AlphaFoldDB" id="A0A6C0JDA3"/>
<dbReference type="EMBL" id="MN740360">
    <property type="protein sequence ID" value="QHU02507.1"/>
    <property type="molecule type" value="Genomic_DNA"/>
</dbReference>
<dbReference type="GO" id="GO:0007023">
    <property type="term" value="P:post-chaperonin tubulin folding pathway"/>
    <property type="evidence" value="ECO:0007669"/>
    <property type="project" value="InterPro"/>
</dbReference>
<dbReference type="GO" id="GO:0007021">
    <property type="term" value="P:tubulin complex assembly"/>
    <property type="evidence" value="ECO:0007669"/>
    <property type="project" value="InterPro"/>
</dbReference>
<reference evidence="2" key="1">
    <citation type="journal article" date="2020" name="Nature">
        <title>Giant virus diversity and host interactions through global metagenomics.</title>
        <authorList>
            <person name="Schulz F."/>
            <person name="Roux S."/>
            <person name="Paez-Espino D."/>
            <person name="Jungbluth S."/>
            <person name="Walsh D.A."/>
            <person name="Denef V.J."/>
            <person name="McMahon K.D."/>
            <person name="Konstantinidis K.T."/>
            <person name="Eloe-Fadrosh E.A."/>
            <person name="Kyrpides N.C."/>
            <person name="Woyke T."/>
        </authorList>
    </citation>
    <scope>NUCLEOTIDE SEQUENCE</scope>
    <source>
        <strain evidence="2">GVMAG-M-3300025880-76</strain>
    </source>
</reference>
<dbReference type="GO" id="GO:0048487">
    <property type="term" value="F:beta-tubulin binding"/>
    <property type="evidence" value="ECO:0007669"/>
    <property type="project" value="InterPro"/>
</dbReference>
<evidence type="ECO:0000256" key="1">
    <source>
        <dbReference type="SAM" id="Coils"/>
    </source>
</evidence>
<proteinExistence type="predicted"/>
<evidence type="ECO:0008006" key="3">
    <source>
        <dbReference type="Google" id="ProtNLM"/>
    </source>
</evidence>
<dbReference type="SUPFAM" id="SSF46988">
    <property type="entry name" value="Tubulin chaperone cofactor A"/>
    <property type="match status" value="1"/>
</dbReference>
<sequence length="119" mass="13845">MVLRNKHSKSKSDEEIIKIKINAINRLKNDVKYLEQEHISLQNEINSLSGLESQDDDHEHKLKSIRLRLEESHDMMHKTIDTQSAFIKEILDIIDNTTDTLKRDLLVEVDSVIGSKILR</sequence>
<name>A0A6C0JDA3_9ZZZZ</name>
<dbReference type="InterPro" id="IPR036126">
    <property type="entry name" value="TBCA_sf"/>
</dbReference>